<dbReference type="AlphaFoldDB" id="A0A8A3S2N6"/>
<evidence type="ECO:0000313" key="1">
    <source>
        <dbReference type="EMBL" id="QSZ66159.1"/>
    </source>
</evidence>
<evidence type="ECO:0000313" key="2">
    <source>
        <dbReference type="Proteomes" id="UP001042704"/>
    </source>
</evidence>
<dbReference type="RefSeq" id="WP_265581470.1">
    <property type="nucleotide sequence ID" value="NZ_CP036172.1"/>
</dbReference>
<name>A0A8A3S2N6_9EURY</name>
<sequence>MTPDDVLPAAFAVVQSPKRYALLLGSGISRDAGIPTGWEITTDRIQKTAEGLGETIEGKPEDWYQKKYGYKPTFSNLFNGVDTPADREAALREYFTVGGAIPQPTEAHRTIATMVKEGLIGLIITTNFDDLMEQALRDKGISPVGITEGSDQAKMSVIPDQCRVIKVNGDYPNTSLKMTSTDLKNYNKKLSDYLKRIFSEYGLIVCGWSGVDDKGLVKILTQKRVVRRHSLFWCQRDTKPAIPSKIIKNLTPMIIPIQSADEFFGELYTRIKILRRYNRTESMTVATAVKKVCDALRDPRPDLILSDLINTETDHIYQELTSQKYLPEEGSEIVAHEYFKNVLEEFECLTAPLAAMTAMIAYYDDGGNTDLIVDAIERLINVPGPDLRSIQSIQIHDIRVGSGFGKDWFFDLVCQVRYYPALLVIYAAGIAAVKKGNLSILEAILARPKIEKYINSSLQRVPYHDDVNIWSAMAQIPDWILDFNYERYGQHVSVPYYLYRVVQSILQPIIRNELAYDGAFDTFEYLYGLSYLRLASSPLEGKSVTETPLPLLSRVWVNTVRFNGKGTYRFSDPVVSYLKDIQKKAEGSDFFGGDIEAFERRNQEFAEFFGIRAPETGIVYLRGGLL</sequence>
<keyword evidence="2" id="KW-1185">Reference proteome</keyword>
<dbReference type="Proteomes" id="UP001042704">
    <property type="component" value="Chromosome"/>
</dbReference>
<dbReference type="Gene3D" id="3.40.50.1220">
    <property type="entry name" value="TPP-binding domain"/>
    <property type="match status" value="1"/>
</dbReference>
<dbReference type="KEGG" id="maqe:RJ40_00915"/>
<reference evidence="1" key="1">
    <citation type="journal article" date="2001" name="Int. J. Syst. Evol. Microbiol.">
        <title>Methanofollis aquaemaris sp. nov., a methanogen isolated from an aquaculture fish pond.</title>
        <authorList>
            <person name="Lai M.C."/>
            <person name="Chen S.C."/>
        </authorList>
    </citation>
    <scope>NUCLEOTIDE SEQUENCE</scope>
    <source>
        <strain evidence="1">N2F9704</strain>
    </source>
</reference>
<proteinExistence type="predicted"/>
<organism evidence="1 2">
    <name type="scientific">Methanofollis aquaemaris</name>
    <dbReference type="NCBI Taxonomy" id="126734"/>
    <lineage>
        <taxon>Archaea</taxon>
        <taxon>Methanobacteriati</taxon>
        <taxon>Methanobacteriota</taxon>
        <taxon>Stenosarchaea group</taxon>
        <taxon>Methanomicrobia</taxon>
        <taxon>Methanomicrobiales</taxon>
        <taxon>Methanomicrobiaceae</taxon>
        <taxon>Methanofollis</taxon>
    </lineage>
</organism>
<accession>A0A8A3S2N6</accession>
<protein>
    <recommendedName>
        <fullName evidence="3">SIR2-like domain-containing protein</fullName>
    </recommendedName>
</protein>
<dbReference type="Pfam" id="PF13289">
    <property type="entry name" value="SIR2_2"/>
    <property type="match status" value="1"/>
</dbReference>
<evidence type="ECO:0008006" key="3">
    <source>
        <dbReference type="Google" id="ProtNLM"/>
    </source>
</evidence>
<reference evidence="1" key="2">
    <citation type="submission" date="2019-02" db="EMBL/GenBank/DDBJ databases">
        <authorList>
            <person name="Chen S.-C."/>
            <person name="Chien H.-H."/>
            <person name="Lai M.-C."/>
        </authorList>
    </citation>
    <scope>NUCLEOTIDE SEQUENCE</scope>
    <source>
        <strain evidence="1">N2F9704</strain>
    </source>
</reference>
<dbReference type="SUPFAM" id="SSF52467">
    <property type="entry name" value="DHS-like NAD/FAD-binding domain"/>
    <property type="match status" value="1"/>
</dbReference>
<dbReference type="GeneID" id="76422869"/>
<gene>
    <name evidence="1" type="ORF">RJ40_00915</name>
</gene>
<dbReference type="EMBL" id="CP036172">
    <property type="protein sequence ID" value="QSZ66159.1"/>
    <property type="molecule type" value="Genomic_DNA"/>
</dbReference>
<dbReference type="InterPro" id="IPR029035">
    <property type="entry name" value="DHS-like_NAD/FAD-binding_dom"/>
</dbReference>